<reference evidence="2 3" key="1">
    <citation type="submission" date="2019-12" db="EMBL/GenBank/DDBJ databases">
        <title>Ruegeria JWLKs population differentiation of coral mucus and skeleton niches.</title>
        <authorList>
            <person name="Luo D."/>
        </authorList>
    </citation>
    <scope>NUCLEOTIDE SEQUENCE [LARGE SCALE GENOMIC DNA]</scope>
    <source>
        <strain evidence="2 3">HKCCD6238</strain>
    </source>
</reference>
<proteinExistence type="predicted"/>
<keyword evidence="3" id="KW-1185">Reference proteome</keyword>
<evidence type="ECO:0000313" key="2">
    <source>
        <dbReference type="EMBL" id="NOD31490.1"/>
    </source>
</evidence>
<dbReference type="EMBL" id="WVQY01000005">
    <property type="protein sequence ID" value="NOD31490.1"/>
    <property type="molecule type" value="Genomic_DNA"/>
</dbReference>
<evidence type="ECO:0000313" key="3">
    <source>
        <dbReference type="Proteomes" id="UP000599383"/>
    </source>
</evidence>
<dbReference type="Proteomes" id="UP000599383">
    <property type="component" value="Unassembled WGS sequence"/>
</dbReference>
<keyword evidence="1" id="KW-0175">Coiled coil</keyword>
<evidence type="ECO:0000256" key="1">
    <source>
        <dbReference type="SAM" id="Coils"/>
    </source>
</evidence>
<dbReference type="RefSeq" id="WP_171363955.1">
    <property type="nucleotide sequence ID" value="NZ_WVQY01000005.1"/>
</dbReference>
<gene>
    <name evidence="2" type="ORF">GS617_14525</name>
</gene>
<protein>
    <submittedName>
        <fullName evidence="2">Uncharacterized protein</fullName>
    </submittedName>
</protein>
<accession>A0ABX1WDW8</accession>
<comment type="caution">
    <text evidence="2">The sequence shown here is derived from an EMBL/GenBank/DDBJ whole genome shotgun (WGS) entry which is preliminary data.</text>
</comment>
<feature type="coiled-coil region" evidence="1">
    <location>
        <begin position="88"/>
        <end position="115"/>
    </location>
</feature>
<sequence>MPRAKPKKPPRQMYLKTCNACGEEHETHKPKASRCTRCITENRRINYKSCISCGVKFPAPFGDEYNCPSCAEAHGIGQAELTPEQREIIKAEETLARWKNKVEILEATLDKRSNAKPKGTKLMNEKTKASAVGVAWLELCARDGQVSALSQIHERDLDDDTKLRLVLAYSRIRLRGYSVEAISKLCPVHLMSLDEGMAIDGLPLVENPNPPTPQQLAEIELGLA</sequence>
<name>A0ABX1WDW8_9RHOB</name>
<organism evidence="2 3">
    <name type="scientific">Ruegeria atlantica</name>
    <dbReference type="NCBI Taxonomy" id="81569"/>
    <lineage>
        <taxon>Bacteria</taxon>
        <taxon>Pseudomonadati</taxon>
        <taxon>Pseudomonadota</taxon>
        <taxon>Alphaproteobacteria</taxon>
        <taxon>Rhodobacterales</taxon>
        <taxon>Roseobacteraceae</taxon>
        <taxon>Ruegeria</taxon>
    </lineage>
</organism>